<evidence type="ECO:0000313" key="1">
    <source>
        <dbReference type="EMBL" id="KAL2729529.1"/>
    </source>
</evidence>
<organism evidence="1 2">
    <name type="scientific">Vespula squamosa</name>
    <name type="common">Southern yellow jacket</name>
    <name type="synonym">Wasp</name>
    <dbReference type="NCBI Taxonomy" id="30214"/>
    <lineage>
        <taxon>Eukaryota</taxon>
        <taxon>Metazoa</taxon>
        <taxon>Ecdysozoa</taxon>
        <taxon>Arthropoda</taxon>
        <taxon>Hexapoda</taxon>
        <taxon>Insecta</taxon>
        <taxon>Pterygota</taxon>
        <taxon>Neoptera</taxon>
        <taxon>Endopterygota</taxon>
        <taxon>Hymenoptera</taxon>
        <taxon>Apocrita</taxon>
        <taxon>Aculeata</taxon>
        <taxon>Vespoidea</taxon>
        <taxon>Vespidae</taxon>
        <taxon>Vespinae</taxon>
        <taxon>Vespula</taxon>
    </lineage>
</organism>
<proteinExistence type="predicted"/>
<gene>
    <name evidence="1" type="ORF">V1478_005819</name>
</gene>
<reference evidence="1 2" key="1">
    <citation type="journal article" date="2024" name="Ann. Entomol. Soc. Am.">
        <title>Genomic analyses of the southern and eastern yellowjacket wasps (Hymenoptera: Vespidae) reveal evolutionary signatures of social life.</title>
        <authorList>
            <person name="Catto M.A."/>
            <person name="Caine P.B."/>
            <person name="Orr S.E."/>
            <person name="Hunt B.G."/>
            <person name="Goodisman M.A.D."/>
        </authorList>
    </citation>
    <scope>NUCLEOTIDE SEQUENCE [LARGE SCALE GENOMIC DNA]</scope>
    <source>
        <strain evidence="1">233</strain>
        <tissue evidence="1">Head and thorax</tissue>
    </source>
</reference>
<dbReference type="AlphaFoldDB" id="A0ABD2B9W5"/>
<comment type="caution">
    <text evidence="1">The sequence shown here is derived from an EMBL/GenBank/DDBJ whole genome shotgun (WGS) entry which is preliminary data.</text>
</comment>
<keyword evidence="2" id="KW-1185">Reference proteome</keyword>
<evidence type="ECO:0000313" key="2">
    <source>
        <dbReference type="Proteomes" id="UP001607302"/>
    </source>
</evidence>
<name>A0ABD2B9W5_VESSQ</name>
<sequence>MENTKGFNRKSIDIAHIGLRGCPRTVQQFQSNEIDVKVVDKFIVCDIDQVTSKLSSDGVLMIIALRREVSKIENERMTMLRKIGKSVVNGYPGARDFEHEKTGSSPFGENLNYGDDNYGKGVQCYESA</sequence>
<protein>
    <submittedName>
        <fullName evidence="1">Protein lethal(2)essential for life-like</fullName>
    </submittedName>
</protein>
<dbReference type="EMBL" id="JAUDFV010000130">
    <property type="protein sequence ID" value="KAL2729529.1"/>
    <property type="molecule type" value="Genomic_DNA"/>
</dbReference>
<accession>A0ABD2B9W5</accession>
<dbReference type="Proteomes" id="UP001607302">
    <property type="component" value="Unassembled WGS sequence"/>
</dbReference>